<dbReference type="Proteomes" id="UP000036356">
    <property type="component" value="Unassembled WGS sequence"/>
</dbReference>
<sequence length="30" mass="3301">MLLTTNNFDDNIRLLVSVLQGGILDGHTTE</sequence>
<evidence type="ECO:0000313" key="2">
    <source>
        <dbReference type="Proteomes" id="UP000036356"/>
    </source>
</evidence>
<organism evidence="1 2">
    <name type="scientific">Desulfosporosinus acididurans</name>
    <dbReference type="NCBI Taxonomy" id="476652"/>
    <lineage>
        <taxon>Bacteria</taxon>
        <taxon>Bacillati</taxon>
        <taxon>Bacillota</taxon>
        <taxon>Clostridia</taxon>
        <taxon>Eubacteriales</taxon>
        <taxon>Desulfitobacteriaceae</taxon>
        <taxon>Desulfosporosinus</taxon>
    </lineage>
</organism>
<reference evidence="1 2" key="1">
    <citation type="submission" date="2015-06" db="EMBL/GenBank/DDBJ databases">
        <title>Draft genome of the moderately acidophilic sulfate reducer Candidatus Desulfosporosinus acididurans strain M1.</title>
        <authorList>
            <person name="Poehlein A."/>
            <person name="Petzsch P."/>
            <person name="Johnson B.D."/>
            <person name="Schloemann M."/>
            <person name="Daniel R."/>
            <person name="Muehling M."/>
        </authorList>
    </citation>
    <scope>NUCLEOTIDE SEQUENCE [LARGE SCALE GENOMIC DNA]</scope>
    <source>
        <strain evidence="1 2">M1</strain>
    </source>
</reference>
<dbReference type="AlphaFoldDB" id="A0A0J1FNM2"/>
<protein>
    <submittedName>
        <fullName evidence="1">Uncharacterized protein</fullName>
    </submittedName>
</protein>
<name>A0A0J1FNM2_9FIRM</name>
<dbReference type="EMBL" id="LDZY01000010">
    <property type="protein sequence ID" value="KLU65089.1"/>
    <property type="molecule type" value="Genomic_DNA"/>
</dbReference>
<comment type="caution">
    <text evidence="1">The sequence shown here is derived from an EMBL/GenBank/DDBJ whole genome shotgun (WGS) entry which is preliminary data.</text>
</comment>
<accession>A0A0J1FNM2</accession>
<proteinExistence type="predicted"/>
<keyword evidence="2" id="KW-1185">Reference proteome</keyword>
<evidence type="ECO:0000313" key="1">
    <source>
        <dbReference type="EMBL" id="KLU65089.1"/>
    </source>
</evidence>
<gene>
    <name evidence="1" type="ORF">DEAC_c30560</name>
</gene>